<sequence length="537" mass="59766">MKHTPPPSPDPAQLRALAVRLLLEDAAEHTATSGRIAAIAQVHGVTARTVRRWIDNARANGGTYTPAGRPHFELTEHMLDVLARRHGNVSRAHLELTAEAKTDPTLPEVPGRATFHRAVHRQLNRGQLAGLRGGEAARRRFDVFGKRARHHRNYAWETDHVEASVKVLIDGHIRKPWITWFVDCATDGICGLAVSPQTPSRESILVALRDAMLTTSEHGPFGGRPQRVRVDGGKDFLCKTVGEAMDMLGTELIVLPPRRPDLKPIVEAVNGAVKKTLFADMPGYTEAPTLPGGKPIDPDRELLHFEVFVALLLDWVRHWNTEHTIESLGGKTPAQVWAADPTPIRTVTAKDIHAFTLERLGKPLTITSKGVRWRSRDYFAPWMVGRAGEKVHLRYMPHHDHYVELYEPTTGQYLGSAVMANQAPPAVRRELDRARRRQADELRRRQEKAEKSRKARYAAVNKGPTHRLDAITQDQAIQQLRDLGGPDLSTQALPGFLPLPPPTDGWAVPRPRTSPTDADRTSPTDADRPDRSDEGSQ</sequence>
<organism evidence="3 4">
    <name type="scientific">Streptomyces turgidiscabies</name>
    <dbReference type="NCBI Taxonomy" id="85558"/>
    <lineage>
        <taxon>Bacteria</taxon>
        <taxon>Bacillati</taxon>
        <taxon>Actinomycetota</taxon>
        <taxon>Actinomycetes</taxon>
        <taxon>Kitasatosporales</taxon>
        <taxon>Streptomycetaceae</taxon>
        <taxon>Streptomyces</taxon>
    </lineage>
</organism>
<evidence type="ECO:0000313" key="4">
    <source>
        <dbReference type="Proteomes" id="UP001223072"/>
    </source>
</evidence>
<dbReference type="PANTHER" id="PTHR35004">
    <property type="entry name" value="TRANSPOSASE RV3428C-RELATED"/>
    <property type="match status" value="1"/>
</dbReference>
<feature type="compositionally biased region" description="Basic and acidic residues" evidence="1">
    <location>
        <begin position="439"/>
        <end position="452"/>
    </location>
</feature>
<dbReference type="Pfam" id="PF09299">
    <property type="entry name" value="Mu-transpos_C"/>
    <property type="match status" value="1"/>
</dbReference>
<proteinExistence type="predicted"/>
<keyword evidence="4" id="KW-1185">Reference proteome</keyword>
<protein>
    <submittedName>
        <fullName evidence="3">Transposase</fullName>
    </submittedName>
</protein>
<dbReference type="Proteomes" id="UP001223072">
    <property type="component" value="Unassembled WGS sequence"/>
</dbReference>
<dbReference type="InterPro" id="IPR012337">
    <property type="entry name" value="RNaseH-like_sf"/>
</dbReference>
<dbReference type="SUPFAM" id="SSF53098">
    <property type="entry name" value="Ribonuclease H-like"/>
    <property type="match status" value="1"/>
</dbReference>
<dbReference type="PANTHER" id="PTHR35004:SF7">
    <property type="entry name" value="INTEGRASE PROTEIN"/>
    <property type="match status" value="1"/>
</dbReference>
<dbReference type="InterPro" id="IPR015378">
    <property type="entry name" value="Transposase-like_Mu_C"/>
</dbReference>
<dbReference type="InterPro" id="IPR001584">
    <property type="entry name" value="Integrase_cat-core"/>
</dbReference>
<dbReference type="EMBL" id="JAUSZS010000006">
    <property type="protein sequence ID" value="MDQ0935192.1"/>
    <property type="molecule type" value="Genomic_DNA"/>
</dbReference>
<feature type="domain" description="Integrase catalytic" evidence="2">
    <location>
        <begin position="146"/>
        <end position="341"/>
    </location>
</feature>
<reference evidence="3 4" key="1">
    <citation type="submission" date="2023-07" db="EMBL/GenBank/DDBJ databases">
        <title>Comparative genomics of wheat-associated soil bacteria to identify genetic determinants of phenazine resistance.</title>
        <authorList>
            <person name="Mouncey N."/>
        </authorList>
    </citation>
    <scope>NUCLEOTIDE SEQUENCE [LARGE SCALE GENOMIC DNA]</scope>
    <source>
        <strain evidence="3 4">W2I16</strain>
    </source>
</reference>
<comment type="caution">
    <text evidence="3">The sequence shown here is derived from an EMBL/GenBank/DDBJ whole genome shotgun (WGS) entry which is preliminary data.</text>
</comment>
<accession>A0ABU0RVK2</accession>
<dbReference type="PROSITE" id="PS50994">
    <property type="entry name" value="INTEGRASE"/>
    <property type="match status" value="1"/>
</dbReference>
<feature type="region of interest" description="Disordered" evidence="1">
    <location>
        <begin position="484"/>
        <end position="537"/>
    </location>
</feature>
<dbReference type="InterPro" id="IPR036397">
    <property type="entry name" value="RNaseH_sf"/>
</dbReference>
<evidence type="ECO:0000313" key="3">
    <source>
        <dbReference type="EMBL" id="MDQ0935192.1"/>
    </source>
</evidence>
<feature type="compositionally biased region" description="Basic and acidic residues" evidence="1">
    <location>
        <begin position="517"/>
        <end position="537"/>
    </location>
</feature>
<gene>
    <name evidence="3" type="ORF">QFZ49_005163</name>
</gene>
<dbReference type="RefSeq" id="WP_307628795.1">
    <property type="nucleotide sequence ID" value="NZ_JAUSZS010000006.1"/>
</dbReference>
<name>A0ABU0RVK2_9ACTN</name>
<evidence type="ECO:0000256" key="1">
    <source>
        <dbReference type="SAM" id="MobiDB-lite"/>
    </source>
</evidence>
<evidence type="ECO:0000259" key="2">
    <source>
        <dbReference type="PROSITE" id="PS50994"/>
    </source>
</evidence>
<dbReference type="Gene3D" id="1.10.10.10">
    <property type="entry name" value="Winged helix-like DNA-binding domain superfamily/Winged helix DNA-binding domain"/>
    <property type="match status" value="1"/>
</dbReference>
<feature type="region of interest" description="Disordered" evidence="1">
    <location>
        <begin position="439"/>
        <end position="468"/>
    </location>
</feature>
<dbReference type="InterPro" id="IPR036388">
    <property type="entry name" value="WH-like_DNA-bd_sf"/>
</dbReference>
<dbReference type="Gene3D" id="3.30.420.10">
    <property type="entry name" value="Ribonuclease H-like superfamily/Ribonuclease H"/>
    <property type="match status" value="1"/>
</dbReference>